<proteinExistence type="inferred from homology"/>
<gene>
    <name evidence="1 4" type="primary">sfsA</name>
    <name evidence="4" type="ORF">HJ536_01540</name>
</gene>
<evidence type="ECO:0000259" key="2">
    <source>
        <dbReference type="Pfam" id="PF03749"/>
    </source>
</evidence>
<dbReference type="EMBL" id="JABCJE010000001">
    <property type="protein sequence ID" value="NVO22026.1"/>
    <property type="molecule type" value="Genomic_DNA"/>
</dbReference>
<dbReference type="PANTHER" id="PTHR30545">
    <property type="entry name" value="SUGAR FERMENTATION STIMULATION PROTEIN A"/>
    <property type="match status" value="1"/>
</dbReference>
<name>A0A850PYW9_9RHOB</name>
<dbReference type="RefSeq" id="WP_177156438.1">
    <property type="nucleotide sequence ID" value="NZ_JABCJE010000001.1"/>
</dbReference>
<reference evidence="4 5" key="1">
    <citation type="submission" date="2020-04" db="EMBL/GenBank/DDBJ databases">
        <title>Donghicola sp., a member of the Rhodobacteraceae family isolated from mangrove forest in Thailand.</title>
        <authorList>
            <person name="Charoenyingcharoen P."/>
            <person name="Yukphan P."/>
        </authorList>
    </citation>
    <scope>NUCLEOTIDE SEQUENCE [LARGE SCALE GENOMIC DNA]</scope>
    <source>
        <strain evidence="4 5">B5-SW-15</strain>
    </source>
</reference>
<dbReference type="NCBIfam" id="TIGR00230">
    <property type="entry name" value="sfsA"/>
    <property type="match status" value="1"/>
</dbReference>
<dbReference type="Proteomes" id="UP000592216">
    <property type="component" value="Unassembled WGS sequence"/>
</dbReference>
<feature type="domain" description="Sugar fermentation stimulation protein C-terminal" evidence="2">
    <location>
        <begin position="85"/>
        <end position="221"/>
    </location>
</feature>
<protein>
    <recommendedName>
        <fullName evidence="1">Sugar fermentation stimulation protein homolog</fullName>
    </recommendedName>
</protein>
<evidence type="ECO:0000256" key="1">
    <source>
        <dbReference type="HAMAP-Rule" id="MF_00095"/>
    </source>
</evidence>
<dbReference type="InterPro" id="IPR041465">
    <property type="entry name" value="SfsA_N"/>
</dbReference>
<feature type="domain" description="SfsA N-terminal OB" evidence="3">
    <location>
        <begin position="13"/>
        <end position="80"/>
    </location>
</feature>
<sequence>MEFTTPLIPARLIRRYNRFLSDMILEETGQEVRAHCPNPGAMLGLKDAGMRCWLEPNDDPKKKLNYGWRLVELEGGHMAGIDTSIPNRVVAEGLRTGLVPELAQYANIRPEVKYGNGSRVDFLLTGDGLPDAYVEVKSVTLRDGDWAEFPDCVTARGAKHLAELTEMVALGHRAVMLFLVQRTDCKQFRLAAHLDPAYARAFDAARAAGVEAICYGTDITVDGVFFGHQMPVAPSPQAI</sequence>
<evidence type="ECO:0000259" key="3">
    <source>
        <dbReference type="Pfam" id="PF17746"/>
    </source>
</evidence>
<dbReference type="Pfam" id="PF03749">
    <property type="entry name" value="SfsA"/>
    <property type="match status" value="1"/>
</dbReference>
<evidence type="ECO:0000313" key="4">
    <source>
        <dbReference type="EMBL" id="NVO22026.1"/>
    </source>
</evidence>
<dbReference type="PANTHER" id="PTHR30545:SF2">
    <property type="entry name" value="SUGAR FERMENTATION STIMULATION PROTEIN A"/>
    <property type="match status" value="1"/>
</dbReference>
<dbReference type="InterPro" id="IPR005224">
    <property type="entry name" value="SfsA"/>
</dbReference>
<dbReference type="HAMAP" id="MF_00095">
    <property type="entry name" value="SfsA"/>
    <property type="match status" value="1"/>
</dbReference>
<dbReference type="CDD" id="cd22359">
    <property type="entry name" value="SfsA-like_bacterial"/>
    <property type="match status" value="1"/>
</dbReference>
<dbReference type="Gene3D" id="2.40.50.580">
    <property type="match status" value="1"/>
</dbReference>
<evidence type="ECO:0000313" key="5">
    <source>
        <dbReference type="Proteomes" id="UP000592216"/>
    </source>
</evidence>
<accession>A0A850PYW9</accession>
<organism evidence="4 5">
    <name type="scientific">Donghicola mangrovi</name>
    <dbReference type="NCBI Taxonomy" id="2729614"/>
    <lineage>
        <taxon>Bacteria</taxon>
        <taxon>Pseudomonadati</taxon>
        <taxon>Pseudomonadota</taxon>
        <taxon>Alphaproteobacteria</taxon>
        <taxon>Rhodobacterales</taxon>
        <taxon>Roseobacteraceae</taxon>
        <taxon>Donghicola</taxon>
    </lineage>
</organism>
<dbReference type="Gene3D" id="3.40.1350.60">
    <property type="match status" value="1"/>
</dbReference>
<dbReference type="AlphaFoldDB" id="A0A850PYW9"/>
<dbReference type="Pfam" id="PF17746">
    <property type="entry name" value="SfsA_N"/>
    <property type="match status" value="1"/>
</dbReference>
<dbReference type="GO" id="GO:0003677">
    <property type="term" value="F:DNA binding"/>
    <property type="evidence" value="ECO:0007669"/>
    <property type="project" value="InterPro"/>
</dbReference>
<comment type="similarity">
    <text evidence="1">Belongs to the SfsA family.</text>
</comment>
<dbReference type="InterPro" id="IPR040452">
    <property type="entry name" value="SfsA_C"/>
</dbReference>
<comment type="caution">
    <text evidence="4">The sequence shown here is derived from an EMBL/GenBank/DDBJ whole genome shotgun (WGS) entry which is preliminary data.</text>
</comment>